<reference evidence="7 8" key="2">
    <citation type="submission" date="2013-02" db="EMBL/GenBank/DDBJ databases">
        <title>The Genome Sequence of Plasmodium falciparum CAMP/Malaysia.</title>
        <authorList>
            <consortium name="The Broad Institute Genome Sequencing Platform"/>
            <consortium name="The Broad Institute Genome Sequencing Center for Infectious Disease"/>
            <person name="Neafsey D."/>
            <person name="Cheeseman I."/>
            <person name="Volkman S."/>
            <person name="Adams J."/>
            <person name="Walker B."/>
            <person name="Young S.K."/>
            <person name="Zeng Q."/>
            <person name="Gargeya S."/>
            <person name="Fitzgerald M."/>
            <person name="Haas B."/>
            <person name="Abouelleil A."/>
            <person name="Alvarado L."/>
            <person name="Arachchi H.M."/>
            <person name="Berlin A.M."/>
            <person name="Chapman S.B."/>
            <person name="Dewar J."/>
            <person name="Goldberg J."/>
            <person name="Griggs A."/>
            <person name="Gujja S."/>
            <person name="Hansen M."/>
            <person name="Howarth C."/>
            <person name="Imamovic A."/>
            <person name="Larimer J."/>
            <person name="McCowan C."/>
            <person name="Murphy C."/>
            <person name="Neiman D."/>
            <person name="Pearson M."/>
            <person name="Priest M."/>
            <person name="Roberts A."/>
            <person name="Saif S."/>
            <person name="Shea T."/>
            <person name="Sisk P."/>
            <person name="Sykes S."/>
            <person name="Wortman J."/>
            <person name="Nusbaum C."/>
            <person name="Birren B."/>
        </authorList>
    </citation>
    <scope>NUCLEOTIDE SEQUENCE [LARGE SCALE GENOMIC DNA]</scope>
    <source>
        <strain evidence="7 8">CAMP/Malaysia</strain>
    </source>
</reference>
<evidence type="ECO:0000313" key="7">
    <source>
        <dbReference type="EMBL" id="ETW58096.1"/>
    </source>
</evidence>
<dbReference type="InterPro" id="IPR054595">
    <property type="entry name" value="DBL_C"/>
</dbReference>
<organism evidence="7 8">
    <name type="scientific">Plasmodium falciparum (isolate Camp / Malaysia)</name>
    <dbReference type="NCBI Taxonomy" id="5835"/>
    <lineage>
        <taxon>Eukaryota</taxon>
        <taxon>Sar</taxon>
        <taxon>Alveolata</taxon>
        <taxon>Apicomplexa</taxon>
        <taxon>Aconoidasida</taxon>
        <taxon>Haemosporida</taxon>
        <taxon>Plasmodiidae</taxon>
        <taxon>Plasmodium</taxon>
        <taxon>Plasmodium (Laverania)</taxon>
    </lineage>
</organism>
<sequence>MVRTGGRGGRGGGTKDESVKDLFHRIGGIIQQQVHNAAETYTNELHGDLSKARFEKEPKSQQTEKDPCKLDQRYHTNVTNGNSHPCGNGTKERFSDVRAGECDKNKISGSNDNEGACAPFRRLHLCVTNLENINKYENINNDTLLAEVCLAAKHEGKSLVQKYKEYKEKKNTNFDTNLCTILARSFADIADIIRGKDLYLGDQERKQHLEKRLETMFEKIQKNNNNKLSNLSTKEVREYWWALNRDQVWKAITCDAGAADEYFKKSGKLEFEFTGGQCGRDGENVPTYLDYVPQFFRWFDEWSENFCRIRYDNLEKVKEACRGEGNTKYCSQNGYDCTKPIWEKGTPCTSNDCNKCSSKCYHYEIWLDDRGKEFKKQKEKYNNEINGNNSPHNNTNNSINNKYYKVFYDTLKDKDYGTVNHFLNLLNEGMYCKKKLKDEENFDFNKIGVEHTFYRSNYCQPCPNCVVQCKDGNCTEKTGDDKCRSKIIEKILRDEEPTEINVLHSGDGQGLITEKLKQFCSNQTNYTGENDKTWKCYNKNSDYNNCEMNISSYKDSTDPNLMLSIQCFYSWAQNLLIDTIKWEHELKDCINNTNVTDCENECNKNCKCYEKWINTKKNEWTKLKKVLENKKENPENYYKILNNLFDTLYFEVMYEFSEEKEKEKSKELTEDLQKKIASLKGRSGTGKSQDAIEFLLDHLNDNAITCKDNNSLEADKNCPENKTNPCIKKNPKNTKPTKTVKHIAEMMQRRARKQLEKGAGETKLKGDATKGKYTSSGKAVALNDICDITLEHSNRNNENSKGPCYNKDGHGTMFDINEGWKPGSAIQMSDKDAFMPPRRQHFCTSNLEYLQTSMSPLNGSDKDPKLVNNSFLGDVLLSANKQVEWIKKNYKDQRHLNDNETMCRAVKYSFADLGDIIKGTDLWDKNHGENKIQETLKQIFGTLYNLLSKDVPQKYGDDKDNKIPYKKLREDWWEANRHQVWRAMKCEIKKDSKIPCSGIPIEDYIPQRLRWMTELAEWYVKFKSQESEKCKRRVIMINSG</sequence>
<reference evidence="7 8" key="1">
    <citation type="submission" date="2013-02" db="EMBL/GenBank/DDBJ databases">
        <title>The Genome Annotation of Plasmodium falciparum CAMP/Malaysia.</title>
        <authorList>
            <consortium name="The Broad Institute Genome Sequencing Platform"/>
            <consortium name="The Broad Institute Genome Sequencing Center for Infectious Disease"/>
            <person name="Neafsey D."/>
            <person name="Hoffman S."/>
            <person name="Volkman S."/>
            <person name="Rosenthal P."/>
            <person name="Walker B."/>
            <person name="Young S.K."/>
            <person name="Zeng Q."/>
            <person name="Gargeya S."/>
            <person name="Fitzgerald M."/>
            <person name="Haas B."/>
            <person name="Abouelleil A."/>
            <person name="Allen A.W."/>
            <person name="Alvarado L."/>
            <person name="Arachchi H.M."/>
            <person name="Berlin A.M."/>
            <person name="Chapman S.B."/>
            <person name="Gainer-Dewar J."/>
            <person name="Goldberg J."/>
            <person name="Griggs A."/>
            <person name="Gujja S."/>
            <person name="Hansen M."/>
            <person name="Howarth C."/>
            <person name="Imamovic A."/>
            <person name="Ireland A."/>
            <person name="Larimer J."/>
            <person name="McCowan C."/>
            <person name="Murphy C."/>
            <person name="Pearson M."/>
            <person name="Poon T.W."/>
            <person name="Priest M."/>
            <person name="Roberts A."/>
            <person name="Saif S."/>
            <person name="Shea T."/>
            <person name="Sisk P."/>
            <person name="Sykes S."/>
            <person name="Wortman J."/>
            <person name="Nusbaum C."/>
            <person name="Birren B."/>
        </authorList>
    </citation>
    <scope>NUCLEOTIDE SEQUENCE [LARGE SCALE GENOMIC DNA]</scope>
    <source>
        <strain evidence="7 8">CAMP/Malaysia</strain>
    </source>
</reference>
<evidence type="ECO:0000259" key="2">
    <source>
        <dbReference type="Pfam" id="PF03011"/>
    </source>
</evidence>
<proteinExistence type="predicted"/>
<feature type="region of interest" description="Disordered" evidence="1">
    <location>
        <begin position="754"/>
        <end position="773"/>
    </location>
</feature>
<accession>A0A024WZS9</accession>
<name>A0A024WZS9_PLAFC</name>
<gene>
    <name evidence="7" type="ORF">PFMC_06007</name>
</gene>
<dbReference type="Pfam" id="PF22672">
    <property type="entry name" value="DBL_C"/>
    <property type="match status" value="1"/>
</dbReference>
<dbReference type="InterPro" id="IPR049158">
    <property type="entry name" value="PfEMP1_CIDRalpha1_dom"/>
</dbReference>
<dbReference type="InterPro" id="IPR008602">
    <property type="entry name" value="Duffy-antigen-binding"/>
</dbReference>
<evidence type="ECO:0000259" key="4">
    <source>
        <dbReference type="Pfam" id="PF15447"/>
    </source>
</evidence>
<feature type="compositionally biased region" description="Basic and acidic residues" evidence="1">
    <location>
        <begin position="754"/>
        <end position="770"/>
    </location>
</feature>
<feature type="domain" description="Plasmodium falciparum erythrocyte membrane protein-1 N-terminal segment" evidence="4">
    <location>
        <begin position="18"/>
        <end position="53"/>
    </location>
</feature>
<feature type="domain" description="Duffy-binding-like" evidence="2">
    <location>
        <begin position="568"/>
        <end position="711"/>
    </location>
</feature>
<protein>
    <recommendedName>
        <fullName evidence="9">Erythrocyte membrane protein 1</fullName>
    </recommendedName>
</protein>
<feature type="domain" description="PfEMP1 CIDRalpha1" evidence="5">
    <location>
        <begin position="498"/>
        <end position="552"/>
    </location>
</feature>
<dbReference type="SUPFAM" id="SSF140924">
    <property type="entry name" value="Duffy binding domain-like"/>
    <property type="match status" value="3"/>
</dbReference>
<feature type="non-terminal residue" evidence="7">
    <location>
        <position position="1040"/>
    </location>
</feature>
<dbReference type="InterPro" id="IPR042202">
    <property type="entry name" value="Duffy-ag-bd_sf"/>
</dbReference>
<dbReference type="InterPro" id="IPR004258">
    <property type="entry name" value="DBL"/>
</dbReference>
<dbReference type="Pfam" id="PF15447">
    <property type="entry name" value="NTS"/>
    <property type="match status" value="1"/>
</dbReference>
<dbReference type="Pfam" id="PF03011">
    <property type="entry name" value="PFEMP"/>
    <property type="match status" value="1"/>
</dbReference>
<dbReference type="Gene3D" id="1.20.58.830">
    <property type="match status" value="1"/>
</dbReference>
<evidence type="ECO:0000256" key="1">
    <source>
        <dbReference type="SAM" id="MobiDB-lite"/>
    </source>
</evidence>
<evidence type="ECO:0000259" key="6">
    <source>
        <dbReference type="Pfam" id="PF22672"/>
    </source>
</evidence>
<feature type="domain" description="Duffy-binding-like" evidence="6">
    <location>
        <begin position="301"/>
        <end position="456"/>
    </location>
</feature>
<dbReference type="GO" id="GO:0016020">
    <property type="term" value="C:membrane"/>
    <property type="evidence" value="ECO:0007669"/>
    <property type="project" value="InterPro"/>
</dbReference>
<evidence type="ECO:0008006" key="9">
    <source>
        <dbReference type="Google" id="ProtNLM"/>
    </source>
</evidence>
<dbReference type="Gene3D" id="1.20.58.1930">
    <property type="match status" value="1"/>
</dbReference>
<dbReference type="InterPro" id="IPR029210">
    <property type="entry name" value="PfEMP1_NTS"/>
</dbReference>
<dbReference type="Gene3D" id="1.20.1310.20">
    <property type="entry name" value="Duffy-antigen binding domain"/>
    <property type="match status" value="2"/>
</dbReference>
<dbReference type="GO" id="GO:0046789">
    <property type="term" value="F:host cell surface receptor binding"/>
    <property type="evidence" value="ECO:0007669"/>
    <property type="project" value="InterPro"/>
</dbReference>
<evidence type="ECO:0000313" key="8">
    <source>
        <dbReference type="Proteomes" id="UP000030694"/>
    </source>
</evidence>
<evidence type="ECO:0000259" key="5">
    <source>
        <dbReference type="Pfam" id="PF21807"/>
    </source>
</evidence>
<dbReference type="Pfam" id="PF05424">
    <property type="entry name" value="Duffy_binding"/>
    <property type="match status" value="2"/>
</dbReference>
<dbReference type="Proteomes" id="UP000030694">
    <property type="component" value="Unassembled WGS sequence"/>
</dbReference>
<dbReference type="EMBL" id="KI927699">
    <property type="protein sequence ID" value="ETW58096.1"/>
    <property type="molecule type" value="Genomic_DNA"/>
</dbReference>
<dbReference type="Pfam" id="PF21807">
    <property type="entry name" value="PfEMP1_CIDRalpha1_dom"/>
    <property type="match status" value="1"/>
</dbReference>
<dbReference type="AlphaFoldDB" id="A0A024WZS9"/>
<feature type="domain" description="Duffy-antigen binding" evidence="3">
    <location>
        <begin position="833"/>
        <end position="1010"/>
    </location>
</feature>
<feature type="domain" description="Duffy-antigen binding" evidence="3">
    <location>
        <begin position="115"/>
        <end position="297"/>
    </location>
</feature>
<evidence type="ECO:0000259" key="3">
    <source>
        <dbReference type="Pfam" id="PF05424"/>
    </source>
</evidence>